<accession>A0A9W6G150</accession>
<evidence type="ECO:0000313" key="2">
    <source>
        <dbReference type="Proteomes" id="UP001144352"/>
    </source>
</evidence>
<comment type="caution">
    <text evidence="1">The sequence shown here is derived from an EMBL/GenBank/DDBJ whole genome shotgun (WGS) entry which is preliminary data.</text>
</comment>
<dbReference type="EMBL" id="BSDS01000002">
    <property type="protein sequence ID" value="GLI38915.1"/>
    <property type="molecule type" value="Genomic_DNA"/>
</dbReference>
<sequence length="130" mass="15446">MSFKNITLPSGSYLCSYRQLDIGNKRIDPLLHASCYYALFNKCIDVGNYEAYYDLFPVHFRKDAAILPSADEVTYQPYNIDWIKYPAINYIIGWNINNRDNDKLFFLYSTVKNFKNLTIWKRKRFKDTLT</sequence>
<name>A0A9W6G150_9BACT</name>
<protein>
    <submittedName>
        <fullName evidence="1">Uncharacterized protein</fullName>
    </submittedName>
</protein>
<gene>
    <name evidence="1" type="ORF">GHYDROH2_24160</name>
</gene>
<keyword evidence="2" id="KW-1185">Reference proteome</keyword>
<reference evidence="1" key="1">
    <citation type="submission" date="2022-12" db="EMBL/GenBank/DDBJ databases">
        <title>Reference genome sequencing for broad-spectrum identification of bacterial and archaeal isolates by mass spectrometry.</title>
        <authorList>
            <person name="Sekiguchi Y."/>
            <person name="Tourlousse D.M."/>
        </authorList>
    </citation>
    <scope>NUCLEOTIDE SEQUENCE</scope>
    <source>
        <strain evidence="1">H2</strain>
    </source>
</reference>
<proteinExistence type="predicted"/>
<organism evidence="1 2">
    <name type="scientific">Geobacter hydrogenophilus</name>
    <dbReference type="NCBI Taxonomy" id="40983"/>
    <lineage>
        <taxon>Bacteria</taxon>
        <taxon>Pseudomonadati</taxon>
        <taxon>Thermodesulfobacteriota</taxon>
        <taxon>Desulfuromonadia</taxon>
        <taxon>Geobacterales</taxon>
        <taxon>Geobacteraceae</taxon>
        <taxon>Geobacter</taxon>
    </lineage>
</organism>
<dbReference type="AlphaFoldDB" id="A0A9W6G150"/>
<dbReference type="Proteomes" id="UP001144352">
    <property type="component" value="Unassembled WGS sequence"/>
</dbReference>
<evidence type="ECO:0000313" key="1">
    <source>
        <dbReference type="EMBL" id="GLI38915.1"/>
    </source>
</evidence>